<evidence type="ECO:0000313" key="2">
    <source>
        <dbReference type="Proteomes" id="UP000008225"/>
    </source>
</evidence>
<dbReference type="GeneTree" id="ENSGT00940000164709"/>
<sequence length="79" mass="8647">FLCLSLLSSWDYRHTPPLLANFHIFVETGFFHVAQAGLKLLSSSNPTASASQSAGITGMNHCAQLLQNFLQDVIPVFLL</sequence>
<keyword evidence="2" id="KW-1185">Reference proteome</keyword>
<dbReference type="PANTHER" id="PTHR46254:SF3">
    <property type="entry name" value="SECRETED PROTEIN"/>
    <property type="match status" value="1"/>
</dbReference>
<dbReference type="Ensembl" id="ENSCJAT00000139570.1">
    <property type="protein sequence ID" value="ENSCJAP00000087321.1"/>
    <property type="gene ID" value="ENSCJAG00000069709.1"/>
</dbReference>
<dbReference type="PANTHER" id="PTHR46254">
    <property type="entry name" value="PROTEIN GVQW1-RELATED"/>
    <property type="match status" value="1"/>
</dbReference>
<reference evidence="1 2" key="1">
    <citation type="submission" date="2009-03" db="EMBL/GenBank/DDBJ databases">
        <authorList>
            <person name="Warren W."/>
            <person name="Ye L."/>
            <person name="Minx P."/>
            <person name="Worley K."/>
            <person name="Gibbs R."/>
            <person name="Wilson R.K."/>
        </authorList>
    </citation>
    <scope>NUCLEOTIDE SEQUENCE [LARGE SCALE GENOMIC DNA]</scope>
</reference>
<evidence type="ECO:0000313" key="1">
    <source>
        <dbReference type="Ensembl" id="ENSCJAP00000087321.1"/>
    </source>
</evidence>
<proteinExistence type="predicted"/>
<dbReference type="Proteomes" id="UP000008225">
    <property type="component" value="Chromosome 5"/>
</dbReference>
<name>A0A8I3WBF3_CALJA</name>
<protein>
    <submittedName>
        <fullName evidence="1">Uncharacterized protein</fullName>
    </submittedName>
</protein>
<dbReference type="AlphaFoldDB" id="A0A8I3WBF3"/>
<reference evidence="1" key="3">
    <citation type="submission" date="2025-09" db="UniProtKB">
        <authorList>
            <consortium name="Ensembl"/>
        </authorList>
    </citation>
    <scope>IDENTIFICATION</scope>
</reference>
<reference evidence="1" key="2">
    <citation type="submission" date="2025-08" db="UniProtKB">
        <authorList>
            <consortium name="Ensembl"/>
        </authorList>
    </citation>
    <scope>IDENTIFICATION</scope>
</reference>
<organism evidence="1 2">
    <name type="scientific">Callithrix jacchus</name>
    <name type="common">White-tufted-ear marmoset</name>
    <name type="synonym">Simia Jacchus</name>
    <dbReference type="NCBI Taxonomy" id="9483"/>
    <lineage>
        <taxon>Eukaryota</taxon>
        <taxon>Metazoa</taxon>
        <taxon>Chordata</taxon>
        <taxon>Craniata</taxon>
        <taxon>Vertebrata</taxon>
        <taxon>Euteleostomi</taxon>
        <taxon>Mammalia</taxon>
        <taxon>Eutheria</taxon>
        <taxon>Euarchontoglires</taxon>
        <taxon>Primates</taxon>
        <taxon>Haplorrhini</taxon>
        <taxon>Platyrrhini</taxon>
        <taxon>Cebidae</taxon>
        <taxon>Callitrichinae</taxon>
        <taxon>Callithrix</taxon>
        <taxon>Callithrix</taxon>
    </lineage>
</organism>
<dbReference type="PRINTS" id="PR02045">
    <property type="entry name" value="F138DOMAIN"/>
</dbReference>
<accession>A0A8I3WBF3</accession>